<feature type="compositionally biased region" description="Basic and acidic residues" evidence="1">
    <location>
        <begin position="69"/>
        <end position="78"/>
    </location>
</feature>
<sequence length="78" mass="8443">MKTLTDFYRLFPSRPVPAVNAARAIAAPVVNVVAPDAPAHNAPRYRARDFGTGYGRSSGYARASSYTEGRGDRMLRVG</sequence>
<protein>
    <submittedName>
        <fullName evidence="2">Uncharacterized protein</fullName>
    </submittedName>
</protein>
<proteinExistence type="predicted"/>
<dbReference type="AlphaFoldDB" id="A0A5C4RVV3"/>
<comment type="caution">
    <text evidence="2">The sequence shown here is derived from an EMBL/GenBank/DDBJ whole genome shotgun (WGS) entry which is preliminary data.</text>
</comment>
<dbReference type="OrthoDB" id="6026353at2"/>
<dbReference type="EMBL" id="SMDR01000001">
    <property type="protein sequence ID" value="TNJ35032.1"/>
    <property type="molecule type" value="Genomic_DNA"/>
</dbReference>
<dbReference type="Proteomes" id="UP000305760">
    <property type="component" value="Unassembled WGS sequence"/>
</dbReference>
<gene>
    <name evidence="2" type="ORF">E1B00_04445</name>
</gene>
<evidence type="ECO:0000313" key="2">
    <source>
        <dbReference type="EMBL" id="TNJ35032.1"/>
    </source>
</evidence>
<name>A0A5C4RVV3_9GAMM</name>
<keyword evidence="3" id="KW-1185">Reference proteome</keyword>
<reference evidence="2 3" key="1">
    <citation type="submission" date="2019-03" db="EMBL/GenBank/DDBJ databases">
        <title>Arenimonas daejeonensis sp. nov., isolated from compost.</title>
        <authorList>
            <person name="Jeon C.O."/>
        </authorList>
    </citation>
    <scope>NUCLEOTIDE SEQUENCE [LARGE SCALE GENOMIC DNA]</scope>
    <source>
        <strain evidence="2 3">R29</strain>
    </source>
</reference>
<feature type="region of interest" description="Disordered" evidence="1">
    <location>
        <begin position="57"/>
        <end position="78"/>
    </location>
</feature>
<accession>A0A5C4RVV3</accession>
<evidence type="ECO:0000256" key="1">
    <source>
        <dbReference type="SAM" id="MobiDB-lite"/>
    </source>
</evidence>
<evidence type="ECO:0000313" key="3">
    <source>
        <dbReference type="Proteomes" id="UP000305760"/>
    </source>
</evidence>
<organism evidence="2 3">
    <name type="scientific">Arenimonas terrae</name>
    <dbReference type="NCBI Taxonomy" id="2546226"/>
    <lineage>
        <taxon>Bacteria</taxon>
        <taxon>Pseudomonadati</taxon>
        <taxon>Pseudomonadota</taxon>
        <taxon>Gammaproteobacteria</taxon>
        <taxon>Lysobacterales</taxon>
        <taxon>Lysobacteraceae</taxon>
        <taxon>Arenimonas</taxon>
    </lineage>
</organism>
<dbReference type="RefSeq" id="WP_139446107.1">
    <property type="nucleotide sequence ID" value="NZ_SMDR01000001.1"/>
</dbReference>